<keyword evidence="3" id="KW-1185">Reference proteome</keyword>
<sequence>MDADIRDKPACTFRSQLPNILQLFEFDSHGGGEYKQLVVRSTLDSPREWRREKEQEAKAVDSNAERCAERPRRRTFVPTLRGRGAGATVERSVQVEREERRGKTATGSSSGGRLEKDGPEDGLEIDACGGGGGVRIGFPEVWNCGRGSGGGGGGGQIWREEVVITVINLHLQISY</sequence>
<dbReference type="GeneID" id="36344351"/>
<evidence type="ECO:0000256" key="1">
    <source>
        <dbReference type="SAM" id="MobiDB-lite"/>
    </source>
</evidence>
<accession>W6USZ5</accession>
<organism evidence="2 3">
    <name type="scientific">Echinococcus granulosus</name>
    <name type="common">Hydatid tapeworm</name>
    <dbReference type="NCBI Taxonomy" id="6210"/>
    <lineage>
        <taxon>Eukaryota</taxon>
        <taxon>Metazoa</taxon>
        <taxon>Spiralia</taxon>
        <taxon>Lophotrochozoa</taxon>
        <taxon>Platyhelminthes</taxon>
        <taxon>Cestoda</taxon>
        <taxon>Eucestoda</taxon>
        <taxon>Cyclophyllidea</taxon>
        <taxon>Taeniidae</taxon>
        <taxon>Echinococcus</taxon>
        <taxon>Echinococcus granulosus group</taxon>
    </lineage>
</organism>
<evidence type="ECO:0000313" key="2">
    <source>
        <dbReference type="EMBL" id="EUB56514.1"/>
    </source>
</evidence>
<dbReference type="EMBL" id="APAU02000113">
    <property type="protein sequence ID" value="EUB56514.1"/>
    <property type="molecule type" value="Genomic_DNA"/>
</dbReference>
<name>W6USZ5_ECHGR</name>
<dbReference type="CTD" id="36344351"/>
<protein>
    <submittedName>
        <fullName evidence="2">Uncharacterized protein</fullName>
    </submittedName>
</protein>
<dbReference type="RefSeq" id="XP_024347710.1">
    <property type="nucleotide sequence ID" value="XM_024497885.1"/>
</dbReference>
<feature type="region of interest" description="Disordered" evidence="1">
    <location>
        <begin position="51"/>
        <end position="126"/>
    </location>
</feature>
<dbReference type="KEGG" id="egl:EGR_08636"/>
<reference evidence="2 3" key="1">
    <citation type="journal article" date="2013" name="Nat. Genet.">
        <title>The genome of the hydatid tapeworm Echinococcus granulosus.</title>
        <authorList>
            <person name="Zheng H."/>
            <person name="Zhang W."/>
            <person name="Zhang L."/>
            <person name="Zhang Z."/>
            <person name="Li J."/>
            <person name="Lu G."/>
            <person name="Zhu Y."/>
            <person name="Wang Y."/>
            <person name="Huang Y."/>
            <person name="Liu J."/>
            <person name="Kang H."/>
            <person name="Chen J."/>
            <person name="Wang L."/>
            <person name="Chen A."/>
            <person name="Yu S."/>
            <person name="Gao Z."/>
            <person name="Jin L."/>
            <person name="Gu W."/>
            <person name="Wang Z."/>
            <person name="Zhao L."/>
            <person name="Shi B."/>
            <person name="Wen H."/>
            <person name="Lin R."/>
            <person name="Jones M.K."/>
            <person name="Brejova B."/>
            <person name="Vinar T."/>
            <person name="Zhao G."/>
            <person name="McManus D.P."/>
            <person name="Chen Z."/>
            <person name="Zhou Y."/>
            <person name="Wang S."/>
        </authorList>
    </citation>
    <scope>NUCLEOTIDE SEQUENCE [LARGE SCALE GENOMIC DNA]</scope>
</reference>
<comment type="caution">
    <text evidence="2">The sequence shown here is derived from an EMBL/GenBank/DDBJ whole genome shotgun (WGS) entry which is preliminary data.</text>
</comment>
<dbReference type="Proteomes" id="UP000019149">
    <property type="component" value="Unassembled WGS sequence"/>
</dbReference>
<feature type="compositionally biased region" description="Basic and acidic residues" evidence="1">
    <location>
        <begin position="93"/>
        <end position="102"/>
    </location>
</feature>
<gene>
    <name evidence="2" type="ORF">EGR_08636</name>
</gene>
<proteinExistence type="predicted"/>
<dbReference type="AlphaFoldDB" id="W6USZ5"/>
<evidence type="ECO:0000313" key="3">
    <source>
        <dbReference type="Proteomes" id="UP000019149"/>
    </source>
</evidence>
<feature type="compositionally biased region" description="Basic and acidic residues" evidence="1">
    <location>
        <begin position="51"/>
        <end position="70"/>
    </location>
</feature>